<keyword evidence="4" id="KW-1185">Reference proteome</keyword>
<keyword evidence="2" id="KW-0378">Hydrolase</keyword>
<sequence>MKADMDSLSSHAQLPNTLQYTAKTSRGDYLIQVAWPQQWSADRVPHDERPVNTLYVVDGNAYFYTAVDITRRLEFTNAARTVVVAIGYPPSRYVYDWRRGPDLTPPCEEYDMPLDSHGNPRTDLTFGEADKYLGFIEQDCITHVEGTLFRHVQLGRRALYGHSYGGIFSLSTLFTRPETFETIIAASPVVWWNKDHLTKVLEPSFTSRNDMNRPVSLIMAWGSMKQDTIQEDGESEEDYKTRVSNAEDDKMRDSVTALGQRLRDCRNVRRVAMKELDGEDHGSAAVAGLQYGIRQFLFGRV</sequence>
<comment type="caution">
    <text evidence="3">The sequence shown here is derived from an EMBL/GenBank/DDBJ whole genome shotgun (WGS) entry which is preliminary data.</text>
</comment>
<dbReference type="SUPFAM" id="SSF53474">
    <property type="entry name" value="alpha/beta-Hydrolases"/>
    <property type="match status" value="1"/>
</dbReference>
<evidence type="ECO:0000313" key="4">
    <source>
        <dbReference type="Proteomes" id="UP001055219"/>
    </source>
</evidence>
<dbReference type="AlphaFoldDB" id="A0A9P9XXW9"/>
<dbReference type="InterPro" id="IPR029058">
    <property type="entry name" value="AB_hydrolase_fold"/>
</dbReference>
<evidence type="ECO:0000256" key="2">
    <source>
        <dbReference type="ARBA" id="ARBA00022801"/>
    </source>
</evidence>
<evidence type="ECO:0000313" key="3">
    <source>
        <dbReference type="EMBL" id="KAI6779904.1"/>
    </source>
</evidence>
<dbReference type="Proteomes" id="UP001055219">
    <property type="component" value="Unassembled WGS sequence"/>
</dbReference>
<proteinExistence type="inferred from homology"/>
<dbReference type="Gene3D" id="3.40.50.1820">
    <property type="entry name" value="alpha/beta hydrolase"/>
    <property type="match status" value="1"/>
</dbReference>
<dbReference type="GeneID" id="75828508"/>
<dbReference type="RefSeq" id="XP_051360760.1">
    <property type="nucleotide sequence ID" value="XM_051508152.1"/>
</dbReference>
<dbReference type="InterPro" id="IPR000801">
    <property type="entry name" value="Esterase-like"/>
</dbReference>
<reference evidence="3" key="2">
    <citation type="submission" date="2022-07" db="EMBL/GenBank/DDBJ databases">
        <authorList>
            <person name="Goncalves M.F.M."/>
            <person name="Hilario S."/>
            <person name="Van De Peer Y."/>
            <person name="Esteves A.C."/>
            <person name="Alves A."/>
        </authorList>
    </citation>
    <scope>NUCLEOTIDE SEQUENCE</scope>
    <source>
        <strain evidence="3">MUM 19.33</strain>
    </source>
</reference>
<accession>A0A9P9XXW9</accession>
<dbReference type="PANTHER" id="PTHR40841">
    <property type="entry name" value="SIDEROPHORE TRIACETYLFUSARININE C ESTERASE"/>
    <property type="match status" value="1"/>
</dbReference>
<gene>
    <name evidence="3" type="ORF">J7T54_001992</name>
</gene>
<dbReference type="PANTHER" id="PTHR40841:SF2">
    <property type="entry name" value="SIDEROPHORE-DEGRADING ESTERASE (EUROFUNG)"/>
    <property type="match status" value="1"/>
</dbReference>
<dbReference type="InterPro" id="IPR052558">
    <property type="entry name" value="Siderophore_Hydrolase_D"/>
</dbReference>
<protein>
    <submittedName>
        <fullName evidence="3">Uncharacterized protein</fullName>
    </submittedName>
</protein>
<comment type="similarity">
    <text evidence="1">Belongs to the esterase D family.</text>
</comment>
<organism evidence="3 4">
    <name type="scientific">Emericellopsis cladophorae</name>
    <dbReference type="NCBI Taxonomy" id="2686198"/>
    <lineage>
        <taxon>Eukaryota</taxon>
        <taxon>Fungi</taxon>
        <taxon>Dikarya</taxon>
        <taxon>Ascomycota</taxon>
        <taxon>Pezizomycotina</taxon>
        <taxon>Sordariomycetes</taxon>
        <taxon>Hypocreomycetidae</taxon>
        <taxon>Hypocreales</taxon>
        <taxon>Bionectriaceae</taxon>
        <taxon>Emericellopsis</taxon>
    </lineage>
</organism>
<dbReference type="Pfam" id="PF00756">
    <property type="entry name" value="Esterase"/>
    <property type="match status" value="1"/>
</dbReference>
<dbReference type="EMBL" id="JAGIXG020000040">
    <property type="protein sequence ID" value="KAI6779904.1"/>
    <property type="molecule type" value="Genomic_DNA"/>
</dbReference>
<dbReference type="GO" id="GO:0016788">
    <property type="term" value="F:hydrolase activity, acting on ester bonds"/>
    <property type="evidence" value="ECO:0007669"/>
    <property type="project" value="TreeGrafter"/>
</dbReference>
<dbReference type="OrthoDB" id="446683at2759"/>
<evidence type="ECO:0000256" key="1">
    <source>
        <dbReference type="ARBA" id="ARBA00005622"/>
    </source>
</evidence>
<reference evidence="3" key="1">
    <citation type="journal article" date="2021" name="J Fungi (Basel)">
        <title>Genomic and Metabolomic Analyses of the Marine Fungus Emericellopsis cladophorae: Insights into Saltwater Adaptability Mechanisms and Its Biosynthetic Potential.</title>
        <authorList>
            <person name="Goncalves M.F.M."/>
            <person name="Hilario S."/>
            <person name="Van de Peer Y."/>
            <person name="Esteves A.C."/>
            <person name="Alves A."/>
        </authorList>
    </citation>
    <scope>NUCLEOTIDE SEQUENCE</scope>
    <source>
        <strain evidence="3">MUM 19.33</strain>
    </source>
</reference>
<name>A0A9P9XXW9_9HYPO</name>